<organism evidence="1 2">
    <name type="scientific">Mya arenaria</name>
    <name type="common">Soft-shell clam</name>
    <dbReference type="NCBI Taxonomy" id="6604"/>
    <lineage>
        <taxon>Eukaryota</taxon>
        <taxon>Metazoa</taxon>
        <taxon>Spiralia</taxon>
        <taxon>Lophotrochozoa</taxon>
        <taxon>Mollusca</taxon>
        <taxon>Bivalvia</taxon>
        <taxon>Autobranchia</taxon>
        <taxon>Heteroconchia</taxon>
        <taxon>Euheterodonta</taxon>
        <taxon>Imparidentia</taxon>
        <taxon>Neoheterodontei</taxon>
        <taxon>Myida</taxon>
        <taxon>Myoidea</taxon>
        <taxon>Myidae</taxon>
        <taxon>Mya</taxon>
    </lineage>
</organism>
<dbReference type="Proteomes" id="UP001164746">
    <property type="component" value="Chromosome 5"/>
</dbReference>
<accession>A0ABY7E6F6</accession>
<protein>
    <submittedName>
        <fullName evidence="1">Uncharacterized protein</fullName>
    </submittedName>
</protein>
<proteinExistence type="predicted"/>
<keyword evidence="2" id="KW-1185">Reference proteome</keyword>
<gene>
    <name evidence="1" type="ORF">MAR_019510</name>
</gene>
<dbReference type="EMBL" id="CP111016">
    <property type="protein sequence ID" value="WAR04141.1"/>
    <property type="molecule type" value="Genomic_DNA"/>
</dbReference>
<sequence length="94" mass="10190">MTYTADELDIVDLMSPLQVVMIRKKGRPCSGCVVPAAAATSRHPEAKWPPAHFAATKPSGVGSIYPGTFGYPRKESNQVLYPSLRGLLDNFQAI</sequence>
<evidence type="ECO:0000313" key="1">
    <source>
        <dbReference type="EMBL" id="WAR04141.1"/>
    </source>
</evidence>
<reference evidence="1" key="1">
    <citation type="submission" date="2022-11" db="EMBL/GenBank/DDBJ databases">
        <title>Centuries of genome instability and evolution in soft-shell clam transmissible cancer (bioRxiv).</title>
        <authorList>
            <person name="Hart S.F.M."/>
            <person name="Yonemitsu M.A."/>
            <person name="Giersch R.M."/>
            <person name="Beal B.F."/>
            <person name="Arriagada G."/>
            <person name="Davis B.W."/>
            <person name="Ostrander E.A."/>
            <person name="Goff S.P."/>
            <person name="Metzger M.J."/>
        </authorList>
    </citation>
    <scope>NUCLEOTIDE SEQUENCE</scope>
    <source>
        <strain evidence="1">MELC-2E11</strain>
        <tissue evidence="1">Siphon/mantle</tissue>
    </source>
</reference>
<name>A0ABY7E6F6_MYAAR</name>
<evidence type="ECO:0000313" key="2">
    <source>
        <dbReference type="Proteomes" id="UP001164746"/>
    </source>
</evidence>